<keyword evidence="10" id="KW-0732">Signal</keyword>
<dbReference type="CDD" id="cd01347">
    <property type="entry name" value="ligand_gated_channel"/>
    <property type="match status" value="1"/>
</dbReference>
<evidence type="ECO:0000256" key="3">
    <source>
        <dbReference type="ARBA" id="ARBA00022452"/>
    </source>
</evidence>
<accession>A0A6J4I4L5</accession>
<dbReference type="Gene3D" id="2.40.170.20">
    <property type="entry name" value="TonB-dependent receptor, beta-barrel domain"/>
    <property type="match status" value="1"/>
</dbReference>
<dbReference type="PANTHER" id="PTHR47234:SF3">
    <property type="entry name" value="SECRETIN_TONB SHORT N-TERMINAL DOMAIN-CONTAINING PROTEIN"/>
    <property type="match status" value="1"/>
</dbReference>
<dbReference type="Pfam" id="PF13715">
    <property type="entry name" value="CarbopepD_reg_2"/>
    <property type="match status" value="1"/>
</dbReference>
<dbReference type="Gene3D" id="2.60.40.1120">
    <property type="entry name" value="Carboxypeptidase-like, regulatory domain"/>
    <property type="match status" value="1"/>
</dbReference>
<keyword evidence="6 8" id="KW-0472">Membrane</keyword>
<keyword evidence="4 8" id="KW-0812">Transmembrane</keyword>
<protein>
    <submittedName>
        <fullName evidence="13">TonB-dependent receptor Outer membrane receptor for ferrienterochelin and colicins</fullName>
    </submittedName>
</protein>
<dbReference type="InterPro" id="IPR036942">
    <property type="entry name" value="Beta-barrel_TonB_sf"/>
</dbReference>
<keyword evidence="2 8" id="KW-0813">Transport</keyword>
<evidence type="ECO:0000256" key="9">
    <source>
        <dbReference type="RuleBase" id="RU003357"/>
    </source>
</evidence>
<evidence type="ECO:0000313" key="13">
    <source>
        <dbReference type="EMBL" id="CAA9242154.1"/>
    </source>
</evidence>
<dbReference type="PROSITE" id="PS52016">
    <property type="entry name" value="TONB_DEPENDENT_REC_3"/>
    <property type="match status" value="1"/>
</dbReference>
<evidence type="ECO:0000259" key="11">
    <source>
        <dbReference type="Pfam" id="PF00593"/>
    </source>
</evidence>
<sequence length="859" mass="93465">MNRIITLCSLLLGLLWLGVPAARCQSVQLTGKVTAEADGAGLAGVSVVLKGSTLGTATSQDGSYALTVPGDAGTLVFSFVGFLTQEVPINGRRTISIRLAPDVKSLSEVTVVGTRNLNRSATETPVAIDLIPIAQITNSVGQIDVNQLLQFVAPSFNSNRQSGSDGSDHIDPATLRGLGPDQTLVLINGKRRHQSSLINLFGTRGRGNTGTDLNAIPAAAIERIEILRDGASAQYGSDAIAGVINIVLKTDVNKVSANVNTGIYSEGDGETLNANVNYGVKLLDRGFLNLTADYQTRGYTNRPADPVEFPENPRNQFGEGTSRNLSGFLNAALPLGASTELYAFGGVNGRHSKSYAWTRSADSDRNVTEIYPNGFDPLIGGRILDYSASFGLRTKWRGWNVDLNNTFGSNRFEYEVENTLNASLGAASPTRFDAGGFSLRQNTTGINFSKAFEGVASGLNVAYGAEFRVDNYQIFAGQEASWRRYDNLEDRPGGSQGFPGFRPANELGESRTNVGGYVDAELDVTEQFLVTAAARYEHYSDFGGTLNGKLSARYKFTDAFLVRGSVSTGFRAPSLAQVYFNTTFTNFVAGVPVDQIIASNTSPIARAVGIPPLKQEKAQNYSLGFTAKPLPSLSLTVDGYWVDIRDRIVLTAAFSDEDEDIGEILQGLNVGNAQFFTNALDTRTRGLDVILTHTADWGNSRLTTSLAGNFNRMELGEVKTTPRLANKEDIYFDDREKSFLLASAPGSKINLTFDYKLGRFGTNLRFVRFSSMELVNWHYYEDDVTPGVYTDRYDARVTTDLALSYDFTDNVALTAGASNLFDVYPDRHDPNYTESGGMWDPVQMGFGGRFYFARLRFRF</sequence>
<evidence type="ECO:0000256" key="6">
    <source>
        <dbReference type="ARBA" id="ARBA00023136"/>
    </source>
</evidence>
<dbReference type="SUPFAM" id="SSF49464">
    <property type="entry name" value="Carboxypeptidase regulatory domain-like"/>
    <property type="match status" value="1"/>
</dbReference>
<organism evidence="13">
    <name type="scientific">uncultured Cytophagales bacterium</name>
    <dbReference type="NCBI Taxonomy" id="158755"/>
    <lineage>
        <taxon>Bacteria</taxon>
        <taxon>Pseudomonadati</taxon>
        <taxon>Bacteroidota</taxon>
        <taxon>Sphingobacteriia</taxon>
        <taxon>Sphingobacteriales</taxon>
        <taxon>environmental samples</taxon>
    </lineage>
</organism>
<dbReference type="AlphaFoldDB" id="A0A6J4I4L5"/>
<evidence type="ECO:0000256" key="2">
    <source>
        <dbReference type="ARBA" id="ARBA00022448"/>
    </source>
</evidence>
<feature type="chain" id="PRO_5026714581" evidence="10">
    <location>
        <begin position="22"/>
        <end position="859"/>
    </location>
</feature>
<dbReference type="InterPro" id="IPR039426">
    <property type="entry name" value="TonB-dep_rcpt-like"/>
</dbReference>
<keyword evidence="5 9" id="KW-0798">TonB box</keyword>
<dbReference type="Pfam" id="PF00593">
    <property type="entry name" value="TonB_dep_Rec_b-barrel"/>
    <property type="match status" value="1"/>
</dbReference>
<feature type="signal peptide" evidence="10">
    <location>
        <begin position="1"/>
        <end position="21"/>
    </location>
</feature>
<dbReference type="PANTHER" id="PTHR47234">
    <property type="match status" value="1"/>
</dbReference>
<dbReference type="InterPro" id="IPR012910">
    <property type="entry name" value="Plug_dom"/>
</dbReference>
<reference evidence="13" key="1">
    <citation type="submission" date="2020-02" db="EMBL/GenBank/DDBJ databases">
        <authorList>
            <person name="Meier V. D."/>
        </authorList>
    </citation>
    <scope>NUCLEOTIDE SEQUENCE</scope>
    <source>
        <strain evidence="13">AVDCRST_MAG56</strain>
    </source>
</reference>
<keyword evidence="3 8" id="KW-1134">Transmembrane beta strand</keyword>
<evidence type="ECO:0000256" key="10">
    <source>
        <dbReference type="SAM" id="SignalP"/>
    </source>
</evidence>
<dbReference type="InterPro" id="IPR037066">
    <property type="entry name" value="Plug_dom_sf"/>
</dbReference>
<evidence type="ECO:0000256" key="8">
    <source>
        <dbReference type="PROSITE-ProRule" id="PRU01360"/>
    </source>
</evidence>
<dbReference type="SUPFAM" id="SSF56935">
    <property type="entry name" value="Porins"/>
    <property type="match status" value="1"/>
</dbReference>
<evidence type="ECO:0000256" key="7">
    <source>
        <dbReference type="ARBA" id="ARBA00023237"/>
    </source>
</evidence>
<dbReference type="Gene3D" id="2.170.130.10">
    <property type="entry name" value="TonB-dependent receptor, plug domain"/>
    <property type="match status" value="1"/>
</dbReference>
<dbReference type="InterPro" id="IPR000531">
    <property type="entry name" value="Beta-barrel_TonB"/>
</dbReference>
<gene>
    <name evidence="13" type="ORF">AVDCRST_MAG56-1489</name>
</gene>
<dbReference type="Pfam" id="PF07715">
    <property type="entry name" value="Plug"/>
    <property type="match status" value="1"/>
</dbReference>
<name>A0A6J4I4L5_9SPHI</name>
<feature type="domain" description="TonB-dependent receptor-like beta-barrel" evidence="11">
    <location>
        <begin position="351"/>
        <end position="820"/>
    </location>
</feature>
<dbReference type="EMBL" id="CADCTQ010000139">
    <property type="protein sequence ID" value="CAA9242154.1"/>
    <property type="molecule type" value="Genomic_DNA"/>
</dbReference>
<dbReference type="InterPro" id="IPR008969">
    <property type="entry name" value="CarboxyPept-like_regulatory"/>
</dbReference>
<evidence type="ECO:0000256" key="4">
    <source>
        <dbReference type="ARBA" id="ARBA00022692"/>
    </source>
</evidence>
<feature type="domain" description="TonB-dependent receptor plug" evidence="12">
    <location>
        <begin position="122"/>
        <end position="243"/>
    </location>
</feature>
<keyword evidence="7 8" id="KW-0998">Cell outer membrane</keyword>
<proteinExistence type="inferred from homology"/>
<evidence type="ECO:0000259" key="12">
    <source>
        <dbReference type="Pfam" id="PF07715"/>
    </source>
</evidence>
<comment type="similarity">
    <text evidence="8 9">Belongs to the TonB-dependent receptor family.</text>
</comment>
<comment type="subcellular location">
    <subcellularLocation>
        <location evidence="1 8">Cell outer membrane</location>
        <topology evidence="1 8">Multi-pass membrane protein</topology>
    </subcellularLocation>
</comment>
<keyword evidence="13" id="KW-0675">Receptor</keyword>
<evidence type="ECO:0000256" key="1">
    <source>
        <dbReference type="ARBA" id="ARBA00004571"/>
    </source>
</evidence>
<evidence type="ECO:0000256" key="5">
    <source>
        <dbReference type="ARBA" id="ARBA00023077"/>
    </source>
</evidence>
<dbReference type="GO" id="GO:0009279">
    <property type="term" value="C:cell outer membrane"/>
    <property type="evidence" value="ECO:0007669"/>
    <property type="project" value="UniProtKB-SubCell"/>
</dbReference>